<dbReference type="Gene3D" id="1.10.620.20">
    <property type="entry name" value="Ribonucleotide Reductase, subunit A"/>
    <property type="match status" value="1"/>
</dbReference>
<dbReference type="InterPro" id="IPR050553">
    <property type="entry name" value="Thioredoxin_ResA/DsbE_sf"/>
</dbReference>
<dbReference type="GO" id="GO:0016491">
    <property type="term" value="F:oxidoreductase activity"/>
    <property type="evidence" value="ECO:0007669"/>
    <property type="project" value="InterPro"/>
</dbReference>
<feature type="signal peptide" evidence="1">
    <location>
        <begin position="1"/>
        <end position="23"/>
    </location>
</feature>
<dbReference type="PROSITE" id="PS51352">
    <property type="entry name" value="THIOREDOXIN_2"/>
    <property type="match status" value="1"/>
</dbReference>
<feature type="domain" description="Thioredoxin" evidence="2">
    <location>
        <begin position="78"/>
        <end position="218"/>
    </location>
</feature>
<sequence>MIRNILAAALAAAALAIPAAAVAERPATALCVVCALKHGESAPEPVRAWRTHAGRDYGFCSAGCAEQFDADPAAFVPPDLPRPAPPFSLRGLDGGTVSLASFRGRVVLVDFWATWCAPCVRAMPELESLARELRAKGAEVLGISIDEGGAAKVRRFVEKRKVTYPIALDDARAPAWEAYRVKAIPAAFLVDREGRIVRQWLGRTDPAEMRAAVEAALADTARRAD</sequence>
<dbReference type="Pfam" id="PF00578">
    <property type="entry name" value="AhpC-TSA"/>
    <property type="match status" value="1"/>
</dbReference>
<dbReference type="CDD" id="cd02966">
    <property type="entry name" value="TlpA_like_family"/>
    <property type="match status" value="1"/>
</dbReference>
<dbReference type="InterPro" id="IPR000866">
    <property type="entry name" value="AhpC/TSA"/>
</dbReference>
<accession>A0A832I339</accession>
<gene>
    <name evidence="3" type="ORF">ENR23_09060</name>
</gene>
<dbReference type="EMBL" id="DSQF01000018">
    <property type="protein sequence ID" value="HGZ43558.1"/>
    <property type="molecule type" value="Genomic_DNA"/>
</dbReference>
<organism evidence="3">
    <name type="scientific">Eiseniibacteriota bacterium</name>
    <dbReference type="NCBI Taxonomy" id="2212470"/>
    <lineage>
        <taxon>Bacteria</taxon>
        <taxon>Candidatus Eiseniibacteriota</taxon>
    </lineage>
</organism>
<evidence type="ECO:0000259" key="2">
    <source>
        <dbReference type="PROSITE" id="PS51352"/>
    </source>
</evidence>
<dbReference type="Gene3D" id="3.40.30.10">
    <property type="entry name" value="Glutaredoxin"/>
    <property type="match status" value="1"/>
</dbReference>
<dbReference type="InterPro" id="IPR036249">
    <property type="entry name" value="Thioredoxin-like_sf"/>
</dbReference>
<dbReference type="PANTHER" id="PTHR42852:SF17">
    <property type="entry name" value="THIOREDOXIN-LIKE PROTEIN HI_1115"/>
    <property type="match status" value="1"/>
</dbReference>
<keyword evidence="1" id="KW-0732">Signal</keyword>
<feature type="chain" id="PRO_5032482346" evidence="1">
    <location>
        <begin position="24"/>
        <end position="225"/>
    </location>
</feature>
<dbReference type="InterPro" id="IPR012348">
    <property type="entry name" value="RNR-like"/>
</dbReference>
<evidence type="ECO:0000256" key="1">
    <source>
        <dbReference type="SAM" id="SignalP"/>
    </source>
</evidence>
<comment type="caution">
    <text evidence="3">The sequence shown here is derived from an EMBL/GenBank/DDBJ whole genome shotgun (WGS) entry which is preliminary data.</text>
</comment>
<dbReference type="InterPro" id="IPR013766">
    <property type="entry name" value="Thioredoxin_domain"/>
</dbReference>
<dbReference type="PANTHER" id="PTHR42852">
    <property type="entry name" value="THIOL:DISULFIDE INTERCHANGE PROTEIN DSBE"/>
    <property type="match status" value="1"/>
</dbReference>
<dbReference type="AlphaFoldDB" id="A0A832I339"/>
<proteinExistence type="predicted"/>
<name>A0A832I339_UNCEI</name>
<dbReference type="SUPFAM" id="SSF52833">
    <property type="entry name" value="Thioredoxin-like"/>
    <property type="match status" value="1"/>
</dbReference>
<reference evidence="3" key="1">
    <citation type="journal article" date="2020" name="mSystems">
        <title>Genome- and Community-Level Interaction Insights into Carbon Utilization and Element Cycling Functions of Hydrothermarchaeota in Hydrothermal Sediment.</title>
        <authorList>
            <person name="Zhou Z."/>
            <person name="Liu Y."/>
            <person name="Xu W."/>
            <person name="Pan J."/>
            <person name="Luo Z.H."/>
            <person name="Li M."/>
        </authorList>
    </citation>
    <scope>NUCLEOTIDE SEQUENCE [LARGE SCALE GENOMIC DNA]</scope>
    <source>
        <strain evidence="3">SpSt-381</strain>
    </source>
</reference>
<dbReference type="GO" id="GO:0016209">
    <property type="term" value="F:antioxidant activity"/>
    <property type="evidence" value="ECO:0007669"/>
    <property type="project" value="InterPro"/>
</dbReference>
<evidence type="ECO:0000313" key="3">
    <source>
        <dbReference type="EMBL" id="HGZ43558.1"/>
    </source>
</evidence>
<protein>
    <submittedName>
        <fullName evidence="3">Redoxin domain-containing protein</fullName>
    </submittedName>
</protein>